<organism evidence="1 2">
    <name type="scientific">Thiothrix lacustris</name>
    <dbReference type="NCBI Taxonomy" id="525917"/>
    <lineage>
        <taxon>Bacteria</taxon>
        <taxon>Pseudomonadati</taxon>
        <taxon>Pseudomonadota</taxon>
        <taxon>Gammaproteobacteria</taxon>
        <taxon>Thiotrichales</taxon>
        <taxon>Thiotrichaceae</taxon>
        <taxon>Thiothrix</taxon>
    </lineage>
</organism>
<evidence type="ECO:0000313" key="2">
    <source>
        <dbReference type="Proteomes" id="UP000192491"/>
    </source>
</evidence>
<name>A0A1Y1QX11_9GAMM</name>
<accession>A0A1Y1QX11</accession>
<comment type="caution">
    <text evidence="1">The sequence shown here is derived from an EMBL/GenBank/DDBJ whole genome shotgun (WGS) entry which is preliminary data.</text>
</comment>
<dbReference type="AlphaFoldDB" id="A0A1Y1QX11"/>
<proteinExistence type="predicted"/>
<reference evidence="1 2" key="1">
    <citation type="submission" date="2017-01" db="EMBL/GenBank/DDBJ databases">
        <title>Novel large sulfur bacteria in the metagenomes of groundwater-fed chemosynthetic microbial mats in the Lake Huron basin.</title>
        <authorList>
            <person name="Sharrar A.M."/>
            <person name="Flood B.E."/>
            <person name="Bailey J.V."/>
            <person name="Jones D.S."/>
            <person name="Biddanda B."/>
            <person name="Ruberg S.A."/>
            <person name="Marcus D.N."/>
            <person name="Dick G.J."/>
        </authorList>
    </citation>
    <scope>NUCLEOTIDE SEQUENCE [LARGE SCALE GENOMIC DNA]</scope>
    <source>
        <strain evidence="1">A8</strain>
    </source>
</reference>
<gene>
    <name evidence="1" type="ORF">BWK73_06860</name>
</gene>
<dbReference type="Proteomes" id="UP000192491">
    <property type="component" value="Unassembled WGS sequence"/>
</dbReference>
<sequence>MNVFFQWIRRWFSPRKISIESKPVHFFEKESVNPIDKTHEEIESTCHQIEQSIENIRSDIRSDKSNAGIELLRCEQLIAHLESAMHTQQSLDSK</sequence>
<protein>
    <submittedName>
        <fullName evidence="1">Uncharacterized protein</fullName>
    </submittedName>
</protein>
<dbReference type="EMBL" id="MTEJ01000014">
    <property type="protein sequence ID" value="OQX15455.1"/>
    <property type="molecule type" value="Genomic_DNA"/>
</dbReference>
<evidence type="ECO:0000313" key="1">
    <source>
        <dbReference type="EMBL" id="OQX15455.1"/>
    </source>
</evidence>